<keyword evidence="4" id="KW-1185">Reference proteome</keyword>
<comment type="caution">
    <text evidence="3">The sequence shown here is derived from an EMBL/GenBank/DDBJ whole genome shotgun (WGS) entry which is preliminary data.</text>
</comment>
<evidence type="ECO:0000313" key="3">
    <source>
        <dbReference type="EMBL" id="KAJ4462245.1"/>
    </source>
</evidence>
<sequence>MSSLLNFLDSASTSTATRVPAAASQPAPPAPEFSGYRELKAKFEGMKAALDELQKQNAALKQALETSRAREKALAEQSRAELEHRLAEGDRRHQEAIASHVTFIDQLIADKDALGERCKKLVHDLEGSQHEFEEKIVARDLFHEGNLKKQRELWVTQERAKREKWQAEREREIREATAKALQPELERLIQKHKWDCAALQEKYEQDLRKQREALQADFARDLVRGQTLSLLVGGFYARVLGRDHQFYGLFLDFTHLRTHMHSHTPQQAQRQDLARRAQQDGLDAEERTQRKSHELADRYEQQLQVERAKFAGQLHAEQEKARAMLDQERQRQQELLRQAQEKEVLSAFADAIEAKRFPQRKHGIARSYRSLTCHYDPTDPVVLTRCLSSLCVVLWDPHLRRNASQTNLQERTVKLHRAELDAALAAAQTRSQEALSQQQKVAEEDRAEAIRQCWGQMEEEMKVRVPSRSAVDL</sequence>
<accession>A0ABQ8UXE7</accession>
<dbReference type="InterPro" id="IPR030465">
    <property type="entry name" value="CEP131"/>
</dbReference>
<protein>
    <submittedName>
        <fullName evidence="3">5-azacytidine-induced protein 1</fullName>
    </submittedName>
</protein>
<feature type="compositionally biased region" description="Basic and acidic residues" evidence="2">
    <location>
        <begin position="272"/>
        <end position="293"/>
    </location>
</feature>
<dbReference type="PANTHER" id="PTHR31540:SF1">
    <property type="entry name" value="CENTROSOMAL PROTEIN OF 131 KDA"/>
    <property type="match status" value="1"/>
</dbReference>
<name>A0ABQ8UXE7_9EUKA</name>
<dbReference type="Proteomes" id="UP001141327">
    <property type="component" value="Unassembled WGS sequence"/>
</dbReference>
<reference evidence="3" key="1">
    <citation type="journal article" date="2022" name="bioRxiv">
        <title>Genomics of Preaxostyla Flagellates Illuminates Evolutionary Transitions and the Path Towards Mitochondrial Loss.</title>
        <authorList>
            <person name="Novak L.V.F."/>
            <person name="Treitli S.C."/>
            <person name="Pyrih J."/>
            <person name="Halakuc P."/>
            <person name="Pipaliya S.V."/>
            <person name="Vacek V."/>
            <person name="Brzon O."/>
            <person name="Soukal P."/>
            <person name="Eme L."/>
            <person name="Dacks J.B."/>
            <person name="Karnkowska A."/>
            <person name="Elias M."/>
            <person name="Hampl V."/>
        </authorList>
    </citation>
    <scope>NUCLEOTIDE SEQUENCE</scope>
    <source>
        <strain evidence="3">RCP-MX</strain>
    </source>
</reference>
<dbReference type="PANTHER" id="PTHR31540">
    <property type="entry name" value="CENTROSOMAL PROTEIN OF 131 KDA"/>
    <property type="match status" value="1"/>
</dbReference>
<organism evidence="3 4">
    <name type="scientific">Paratrimastix pyriformis</name>
    <dbReference type="NCBI Taxonomy" id="342808"/>
    <lineage>
        <taxon>Eukaryota</taxon>
        <taxon>Metamonada</taxon>
        <taxon>Preaxostyla</taxon>
        <taxon>Paratrimastigidae</taxon>
        <taxon>Paratrimastix</taxon>
    </lineage>
</organism>
<feature type="coiled-coil region" evidence="1">
    <location>
        <begin position="36"/>
        <end position="70"/>
    </location>
</feature>
<dbReference type="EMBL" id="JAPMOS010000004">
    <property type="protein sequence ID" value="KAJ4462245.1"/>
    <property type="molecule type" value="Genomic_DNA"/>
</dbReference>
<feature type="region of interest" description="Disordered" evidence="2">
    <location>
        <begin position="262"/>
        <end position="293"/>
    </location>
</feature>
<feature type="coiled-coil region" evidence="1">
    <location>
        <begin position="318"/>
        <end position="345"/>
    </location>
</feature>
<gene>
    <name evidence="3" type="ORF">PAPYR_1442</name>
</gene>
<keyword evidence="1" id="KW-0175">Coiled coil</keyword>
<proteinExistence type="predicted"/>
<evidence type="ECO:0000256" key="2">
    <source>
        <dbReference type="SAM" id="MobiDB-lite"/>
    </source>
</evidence>
<evidence type="ECO:0000256" key="1">
    <source>
        <dbReference type="SAM" id="Coils"/>
    </source>
</evidence>
<evidence type="ECO:0000313" key="4">
    <source>
        <dbReference type="Proteomes" id="UP001141327"/>
    </source>
</evidence>